<evidence type="ECO:0008006" key="2">
    <source>
        <dbReference type="Google" id="ProtNLM"/>
    </source>
</evidence>
<evidence type="ECO:0000313" key="1">
    <source>
        <dbReference type="EMBL" id="QGT51227.1"/>
    </source>
</evidence>
<name>A0A650EMZ6_9FIRM</name>
<reference evidence="1" key="1">
    <citation type="journal article" date="2020" name="J. ISSAAS">
        <title>Lactobacilli and other gastrointestinal microbiota of Peromyscus leucopus, reservoir host for agents of Lyme disease and other zoonoses in North America.</title>
        <authorList>
            <person name="Milovic A."/>
            <person name="Bassam K."/>
            <person name="Shao H."/>
            <person name="Chatzistamou I."/>
            <person name="Tufts D.M."/>
            <person name="Diuk-Wasser M."/>
            <person name="Barbour A.G."/>
        </authorList>
    </citation>
    <scope>NUCLEOTIDE SEQUENCE</scope>
    <source>
        <strain evidence="1">LL40</strain>
    </source>
</reference>
<dbReference type="NCBIfam" id="NF046065">
    <property type="entry name" value="MtxRegRemB"/>
    <property type="match status" value="1"/>
</dbReference>
<protein>
    <recommendedName>
        <fullName evidence="2">DUF370 domain-containing protein</fullName>
    </recommendedName>
</protein>
<accession>A0A650EMZ6</accession>
<organism evidence="1">
    <name type="scientific">uncultured Bacillota bacterium</name>
    <dbReference type="NCBI Taxonomy" id="344338"/>
    <lineage>
        <taxon>Bacteria</taxon>
        <taxon>Bacillati</taxon>
        <taxon>Bacillota</taxon>
        <taxon>environmental samples</taxon>
    </lineage>
</organism>
<dbReference type="EMBL" id="MN577573">
    <property type="protein sequence ID" value="QGT51227.1"/>
    <property type="molecule type" value="Genomic_DNA"/>
</dbReference>
<dbReference type="AlphaFoldDB" id="A0A650EMZ6"/>
<gene>
    <name evidence="1" type="ORF">Firmicute1046_3030</name>
</gene>
<sequence>MYLHLGSDTVVNTKNIISILDLESTSVSKYSKEFFKIVEEEGFVKNVSVEIPKTIVVCEIDGQSVVYITNISSKALAGRVKTIKGYSETEKK</sequence>
<proteinExistence type="predicted"/>